<accession>A0A928KX97</accession>
<evidence type="ECO:0000313" key="2">
    <source>
        <dbReference type="EMBL" id="MBE6833082.1"/>
    </source>
</evidence>
<dbReference type="GO" id="GO:0016810">
    <property type="term" value="F:hydrolase activity, acting on carbon-nitrogen (but not peptide) bonds"/>
    <property type="evidence" value="ECO:0007669"/>
    <property type="project" value="InterPro"/>
</dbReference>
<protein>
    <submittedName>
        <fullName evidence="2">Polysaccharide deacetylase</fullName>
    </submittedName>
</protein>
<dbReference type="Gene3D" id="3.20.20.370">
    <property type="entry name" value="Glycoside hydrolase/deacetylase"/>
    <property type="match status" value="1"/>
</dbReference>
<evidence type="ECO:0000313" key="3">
    <source>
        <dbReference type="Proteomes" id="UP000754750"/>
    </source>
</evidence>
<dbReference type="PROSITE" id="PS51677">
    <property type="entry name" value="NODB"/>
    <property type="match status" value="1"/>
</dbReference>
<dbReference type="PANTHER" id="PTHR10587">
    <property type="entry name" value="GLYCOSYL TRANSFERASE-RELATED"/>
    <property type="match status" value="1"/>
</dbReference>
<name>A0A928KX97_9FIRM</name>
<feature type="domain" description="NodB homology" evidence="1">
    <location>
        <begin position="20"/>
        <end position="209"/>
    </location>
</feature>
<gene>
    <name evidence="2" type="ORF">E7512_05785</name>
</gene>
<dbReference type="SUPFAM" id="SSF88713">
    <property type="entry name" value="Glycoside hydrolase/deacetylase"/>
    <property type="match status" value="1"/>
</dbReference>
<reference evidence="2" key="1">
    <citation type="submission" date="2019-04" db="EMBL/GenBank/DDBJ databases">
        <title>Evolution of Biomass-Degrading Anaerobic Consortia Revealed by Metagenomics.</title>
        <authorList>
            <person name="Peng X."/>
        </authorList>
    </citation>
    <scope>NUCLEOTIDE SEQUENCE</scope>
    <source>
        <strain evidence="2">SIG551</strain>
    </source>
</reference>
<dbReference type="RefSeq" id="WP_326840177.1">
    <property type="nucleotide sequence ID" value="NZ_SVNY01000002.1"/>
</dbReference>
<dbReference type="AlphaFoldDB" id="A0A928KX97"/>
<dbReference type="PANTHER" id="PTHR10587:SF125">
    <property type="entry name" value="POLYSACCHARIDE DEACETYLASE YHEN-RELATED"/>
    <property type="match status" value="1"/>
</dbReference>
<dbReference type="InterPro" id="IPR002509">
    <property type="entry name" value="NODB_dom"/>
</dbReference>
<organism evidence="2 3">
    <name type="scientific">Faecalispora sporosphaeroides</name>
    <dbReference type="NCBI Taxonomy" id="1549"/>
    <lineage>
        <taxon>Bacteria</taxon>
        <taxon>Bacillati</taxon>
        <taxon>Bacillota</taxon>
        <taxon>Clostridia</taxon>
        <taxon>Eubacteriales</taxon>
        <taxon>Oscillospiraceae</taxon>
        <taxon>Faecalispora</taxon>
    </lineage>
</organism>
<dbReference type="CDD" id="cd10944">
    <property type="entry name" value="CE4_SmPgdA_like"/>
    <property type="match status" value="1"/>
</dbReference>
<dbReference type="Pfam" id="PF01522">
    <property type="entry name" value="Polysacc_deac_1"/>
    <property type="match status" value="1"/>
</dbReference>
<comment type="caution">
    <text evidence="2">The sequence shown here is derived from an EMBL/GenBank/DDBJ whole genome shotgun (WGS) entry which is preliminary data.</text>
</comment>
<dbReference type="InterPro" id="IPR011330">
    <property type="entry name" value="Glyco_hydro/deAcase_b/a-brl"/>
</dbReference>
<dbReference type="GO" id="GO:0005975">
    <property type="term" value="P:carbohydrate metabolic process"/>
    <property type="evidence" value="ECO:0007669"/>
    <property type="project" value="InterPro"/>
</dbReference>
<dbReference type="Proteomes" id="UP000754750">
    <property type="component" value="Unassembled WGS sequence"/>
</dbReference>
<dbReference type="EMBL" id="SVNY01000002">
    <property type="protein sequence ID" value="MBE6833082.1"/>
    <property type="molecule type" value="Genomic_DNA"/>
</dbReference>
<sequence>MFPSFYVEPTEKIAHKAGDKVAYLTFDDGPSELTPQVLKILADNDVKATFFVVGRSDAQSKKWMKEIVDQGHTIGMHTYTHNYRKIYASPTAFFTDLSELNDLITEATGVKPQIVRFAGGSVNSYNKGIARPVADELTRRGYTYYDWNVSAGDAEKGATAQSIYQNTVNEAVQFEKAVVLFHDSSSKHDTVKELPKIIGTLKKNGYRFDKLDPSVKPIIFKLPAQ</sequence>
<evidence type="ECO:0000259" key="1">
    <source>
        <dbReference type="PROSITE" id="PS51677"/>
    </source>
</evidence>
<dbReference type="InterPro" id="IPR050248">
    <property type="entry name" value="Polysacc_deacetylase_ArnD"/>
</dbReference>
<proteinExistence type="predicted"/>